<evidence type="ECO:0000313" key="2">
    <source>
        <dbReference type="Proteomes" id="UP000636949"/>
    </source>
</evidence>
<protein>
    <submittedName>
        <fullName evidence="1">Uncharacterized protein</fullName>
    </submittedName>
</protein>
<dbReference type="EMBL" id="BMJS01000004">
    <property type="protein sequence ID" value="GGF91298.1"/>
    <property type="molecule type" value="Genomic_DNA"/>
</dbReference>
<dbReference type="AlphaFoldDB" id="A0A8J2Z358"/>
<sequence>MSTPQFFTVEKAIELLNKMHNPSDKIIIDWITAEDIRDEITDYGDNDKVISDEQAYKIMEILDDNFDFGIGNVHANSDALHYMLPEIEDEIAEILA</sequence>
<reference evidence="1" key="1">
    <citation type="journal article" date="2014" name="Int. J. Syst. Evol. Microbiol.">
        <title>Complete genome sequence of Corynebacterium casei LMG S-19264T (=DSM 44701T), isolated from a smear-ripened cheese.</title>
        <authorList>
            <consortium name="US DOE Joint Genome Institute (JGI-PGF)"/>
            <person name="Walter F."/>
            <person name="Albersmeier A."/>
            <person name="Kalinowski J."/>
            <person name="Ruckert C."/>
        </authorList>
    </citation>
    <scope>NUCLEOTIDE SEQUENCE</scope>
    <source>
        <strain evidence="1">CGMCC 1.15758</strain>
    </source>
</reference>
<name>A0A8J2Z358_9GAMM</name>
<dbReference type="Proteomes" id="UP000636949">
    <property type="component" value="Unassembled WGS sequence"/>
</dbReference>
<reference evidence="1" key="2">
    <citation type="submission" date="2020-09" db="EMBL/GenBank/DDBJ databases">
        <authorList>
            <person name="Sun Q."/>
            <person name="Zhou Y."/>
        </authorList>
    </citation>
    <scope>NUCLEOTIDE SEQUENCE</scope>
    <source>
        <strain evidence="1">CGMCC 1.15758</strain>
    </source>
</reference>
<keyword evidence="2" id="KW-1185">Reference proteome</keyword>
<gene>
    <name evidence="1" type="ORF">GCM10010995_05710</name>
</gene>
<evidence type="ECO:0000313" key="1">
    <source>
        <dbReference type="EMBL" id="GGF91298.1"/>
    </source>
</evidence>
<organism evidence="1 2">
    <name type="scientific">Cysteiniphilum litorale</name>
    <dbReference type="NCBI Taxonomy" id="2056700"/>
    <lineage>
        <taxon>Bacteria</taxon>
        <taxon>Pseudomonadati</taxon>
        <taxon>Pseudomonadota</taxon>
        <taxon>Gammaproteobacteria</taxon>
        <taxon>Thiotrichales</taxon>
        <taxon>Fastidiosibacteraceae</taxon>
        <taxon>Cysteiniphilum</taxon>
    </lineage>
</organism>
<proteinExistence type="predicted"/>
<comment type="caution">
    <text evidence="1">The sequence shown here is derived from an EMBL/GenBank/DDBJ whole genome shotgun (WGS) entry which is preliminary data.</text>
</comment>
<dbReference type="RefSeq" id="WP_117001752.1">
    <property type="nucleotide sequence ID" value="NZ_BMJS01000004.1"/>
</dbReference>
<accession>A0A8J2Z358</accession>